<proteinExistence type="predicted"/>
<evidence type="ECO:0000313" key="3">
    <source>
        <dbReference type="Proteomes" id="UP001151760"/>
    </source>
</evidence>
<comment type="caution">
    <text evidence="2">The sequence shown here is derived from an EMBL/GenBank/DDBJ whole genome shotgun (WGS) entry which is preliminary data.</text>
</comment>
<evidence type="ECO:0000256" key="1">
    <source>
        <dbReference type="SAM" id="MobiDB-lite"/>
    </source>
</evidence>
<dbReference type="EMBL" id="BQNB010016173">
    <property type="protein sequence ID" value="GJT48672.1"/>
    <property type="molecule type" value="Genomic_DNA"/>
</dbReference>
<reference evidence="2" key="1">
    <citation type="journal article" date="2022" name="Int. J. Mol. Sci.">
        <title>Draft Genome of Tanacetum Coccineum: Genomic Comparison of Closely Related Tanacetum-Family Plants.</title>
        <authorList>
            <person name="Yamashiro T."/>
            <person name="Shiraishi A."/>
            <person name="Nakayama K."/>
            <person name="Satake H."/>
        </authorList>
    </citation>
    <scope>NUCLEOTIDE SEQUENCE</scope>
</reference>
<name>A0ABQ5EDT0_9ASTR</name>
<evidence type="ECO:0000313" key="2">
    <source>
        <dbReference type="EMBL" id="GJT48672.1"/>
    </source>
</evidence>
<dbReference type="Proteomes" id="UP001151760">
    <property type="component" value="Unassembled WGS sequence"/>
</dbReference>
<protein>
    <submittedName>
        <fullName evidence="2">Uncharacterized protein</fullName>
    </submittedName>
</protein>
<feature type="compositionally biased region" description="Low complexity" evidence="1">
    <location>
        <begin position="130"/>
        <end position="142"/>
    </location>
</feature>
<gene>
    <name evidence="2" type="ORF">Tco_0974829</name>
</gene>
<feature type="region of interest" description="Disordered" evidence="1">
    <location>
        <begin position="61"/>
        <end position="154"/>
    </location>
</feature>
<organism evidence="2 3">
    <name type="scientific">Tanacetum coccineum</name>
    <dbReference type="NCBI Taxonomy" id="301880"/>
    <lineage>
        <taxon>Eukaryota</taxon>
        <taxon>Viridiplantae</taxon>
        <taxon>Streptophyta</taxon>
        <taxon>Embryophyta</taxon>
        <taxon>Tracheophyta</taxon>
        <taxon>Spermatophyta</taxon>
        <taxon>Magnoliopsida</taxon>
        <taxon>eudicotyledons</taxon>
        <taxon>Gunneridae</taxon>
        <taxon>Pentapetalae</taxon>
        <taxon>asterids</taxon>
        <taxon>campanulids</taxon>
        <taxon>Asterales</taxon>
        <taxon>Asteraceae</taxon>
        <taxon>Asteroideae</taxon>
        <taxon>Anthemideae</taxon>
        <taxon>Anthemidinae</taxon>
        <taxon>Tanacetum</taxon>
    </lineage>
</organism>
<reference evidence="2" key="2">
    <citation type="submission" date="2022-01" db="EMBL/GenBank/DDBJ databases">
        <authorList>
            <person name="Yamashiro T."/>
            <person name="Shiraishi A."/>
            <person name="Satake H."/>
            <person name="Nakayama K."/>
        </authorList>
    </citation>
    <scope>NUCLEOTIDE SEQUENCE</scope>
</reference>
<accession>A0ABQ5EDT0</accession>
<keyword evidence="3" id="KW-1185">Reference proteome</keyword>
<sequence>MTKPTGLYLMMQVGSNPALATELLGADVTEENFVERMTAIKDKKKRRWENARLLSAQYNLFRPKPIISEPPSKRQRVDSDTSQPSDVPAASTHHADDPDSAGGGSFNPDGLATPMTGSAVPDTARGTIGTTVTASTVPTSVAMDSAGSHHKHEF</sequence>